<proteinExistence type="predicted"/>
<accession>A0A1I6RFW7</accession>
<evidence type="ECO:0000313" key="1">
    <source>
        <dbReference type="EMBL" id="SFS63631.1"/>
    </source>
</evidence>
<gene>
    <name evidence="1" type="ORF">SAMN04488556_1768</name>
</gene>
<sequence>MGVTCEEGIATTVGRHNPLESVANALVDVVATMLEFVLADDVVDRDARAIAGVDQRRSFANGAIDLLGFPNPTVGSDFACPLVTCVDGAVLEIVGALEDLSELVFSCRWDRGIRGWAFAHRRRNSVAIT</sequence>
<keyword evidence="2" id="KW-1185">Reference proteome</keyword>
<dbReference type="Proteomes" id="UP000199199">
    <property type="component" value="Unassembled WGS sequence"/>
</dbReference>
<protein>
    <submittedName>
        <fullName evidence="1">Uncharacterized protein</fullName>
    </submittedName>
</protein>
<dbReference type="AlphaFoldDB" id="A0A1I6RFW7"/>
<organism evidence="1 2">
    <name type="scientific">Halostagnicola kamekurae</name>
    <dbReference type="NCBI Taxonomy" id="619731"/>
    <lineage>
        <taxon>Archaea</taxon>
        <taxon>Methanobacteriati</taxon>
        <taxon>Methanobacteriota</taxon>
        <taxon>Stenosarchaea group</taxon>
        <taxon>Halobacteria</taxon>
        <taxon>Halobacteriales</taxon>
        <taxon>Natrialbaceae</taxon>
        <taxon>Halostagnicola</taxon>
    </lineage>
</organism>
<reference evidence="2" key="1">
    <citation type="submission" date="2016-10" db="EMBL/GenBank/DDBJ databases">
        <authorList>
            <person name="Varghese N."/>
            <person name="Submissions S."/>
        </authorList>
    </citation>
    <scope>NUCLEOTIDE SEQUENCE [LARGE SCALE GENOMIC DNA]</scope>
    <source>
        <strain evidence="2">DSM 22427</strain>
    </source>
</reference>
<evidence type="ECO:0000313" key="2">
    <source>
        <dbReference type="Proteomes" id="UP000199199"/>
    </source>
</evidence>
<name>A0A1I6RFW7_9EURY</name>
<dbReference type="EMBL" id="FOZS01000002">
    <property type="protein sequence ID" value="SFS63631.1"/>
    <property type="molecule type" value="Genomic_DNA"/>
</dbReference>